<comment type="caution">
    <text evidence="1">The sequence shown here is derived from an EMBL/GenBank/DDBJ whole genome shotgun (WGS) entry which is preliminary data.</text>
</comment>
<dbReference type="Proteomes" id="UP001174909">
    <property type="component" value="Unassembled WGS sequence"/>
</dbReference>
<organism evidence="1 2">
    <name type="scientific">Geodia barretti</name>
    <name type="common">Barrett's horny sponge</name>
    <dbReference type="NCBI Taxonomy" id="519541"/>
    <lineage>
        <taxon>Eukaryota</taxon>
        <taxon>Metazoa</taxon>
        <taxon>Porifera</taxon>
        <taxon>Demospongiae</taxon>
        <taxon>Heteroscleromorpha</taxon>
        <taxon>Tetractinellida</taxon>
        <taxon>Astrophorina</taxon>
        <taxon>Geodiidae</taxon>
        <taxon>Geodia</taxon>
    </lineage>
</organism>
<gene>
    <name evidence="1" type="ORF">GBAR_LOCUS15082</name>
</gene>
<sequence>MEISYLLVSDMASLASPSNTRPRQSGPALLSVPMPSHWIYVARGFSLQVHDIVSS</sequence>
<dbReference type="EMBL" id="CASHTH010002205">
    <property type="protein sequence ID" value="CAI8026195.1"/>
    <property type="molecule type" value="Genomic_DNA"/>
</dbReference>
<name>A0AA35S9Z3_GEOBA</name>
<accession>A0AA35S9Z3</accession>
<reference evidence="1" key="1">
    <citation type="submission" date="2023-03" db="EMBL/GenBank/DDBJ databases">
        <authorList>
            <person name="Steffen K."/>
            <person name="Cardenas P."/>
        </authorList>
    </citation>
    <scope>NUCLEOTIDE SEQUENCE</scope>
</reference>
<evidence type="ECO:0000313" key="1">
    <source>
        <dbReference type="EMBL" id="CAI8026195.1"/>
    </source>
</evidence>
<protein>
    <submittedName>
        <fullName evidence="1">Uncharacterized protein</fullName>
    </submittedName>
</protein>
<keyword evidence="2" id="KW-1185">Reference proteome</keyword>
<proteinExistence type="predicted"/>
<evidence type="ECO:0000313" key="2">
    <source>
        <dbReference type="Proteomes" id="UP001174909"/>
    </source>
</evidence>
<dbReference type="AlphaFoldDB" id="A0AA35S9Z3"/>